<accession>A0A8J6J6V3</accession>
<evidence type="ECO:0000313" key="1">
    <source>
        <dbReference type="EMBL" id="MBC5733801.1"/>
    </source>
</evidence>
<evidence type="ECO:0000313" key="2">
    <source>
        <dbReference type="Proteomes" id="UP000661435"/>
    </source>
</evidence>
<organism evidence="1 2">
    <name type="scientific">Lawsonibacter hominis</name>
    <dbReference type="NCBI Taxonomy" id="2763053"/>
    <lineage>
        <taxon>Bacteria</taxon>
        <taxon>Bacillati</taxon>
        <taxon>Bacillota</taxon>
        <taxon>Clostridia</taxon>
        <taxon>Eubacteriales</taxon>
        <taxon>Oscillospiraceae</taxon>
        <taxon>Lawsonibacter</taxon>
    </lineage>
</organism>
<dbReference type="AlphaFoldDB" id="A0A8J6J6V3"/>
<protein>
    <submittedName>
        <fullName evidence="1">Uncharacterized protein</fullName>
    </submittedName>
</protein>
<comment type="caution">
    <text evidence="1">The sequence shown here is derived from an EMBL/GenBank/DDBJ whole genome shotgun (WGS) entry which is preliminary data.</text>
</comment>
<dbReference type="RefSeq" id="WP_186907686.1">
    <property type="nucleotide sequence ID" value="NZ_JACOPP010000009.1"/>
</dbReference>
<dbReference type="Proteomes" id="UP000661435">
    <property type="component" value="Unassembled WGS sequence"/>
</dbReference>
<gene>
    <name evidence="1" type="ORF">H8S57_08675</name>
</gene>
<dbReference type="SUPFAM" id="SSF47413">
    <property type="entry name" value="lambda repressor-like DNA-binding domains"/>
    <property type="match status" value="1"/>
</dbReference>
<keyword evidence="2" id="KW-1185">Reference proteome</keyword>
<name>A0A8J6J6V3_9FIRM</name>
<sequence length="86" mass="9638">MPRVYLTEAQRQQAKYDRQGKLLSDGLACYKALNKLTLTQIGDGVGLSKTTVMHIIQGKDKCVPIQSFWKLLEMAGLEVRRKEAAS</sequence>
<dbReference type="GO" id="GO:0003677">
    <property type="term" value="F:DNA binding"/>
    <property type="evidence" value="ECO:0007669"/>
    <property type="project" value="InterPro"/>
</dbReference>
<proteinExistence type="predicted"/>
<reference evidence="1" key="1">
    <citation type="submission" date="2020-08" db="EMBL/GenBank/DDBJ databases">
        <title>Genome public.</title>
        <authorList>
            <person name="Liu C."/>
            <person name="Sun Q."/>
        </authorList>
    </citation>
    <scope>NUCLEOTIDE SEQUENCE</scope>
    <source>
        <strain evidence="1">NSJ-51</strain>
    </source>
</reference>
<dbReference type="EMBL" id="JACOPP010000009">
    <property type="protein sequence ID" value="MBC5733801.1"/>
    <property type="molecule type" value="Genomic_DNA"/>
</dbReference>
<dbReference type="InterPro" id="IPR010982">
    <property type="entry name" value="Lambda_DNA-bd_dom_sf"/>
</dbReference>